<comment type="caution">
    <text evidence="2">The sequence shown here is derived from an EMBL/GenBank/DDBJ whole genome shotgun (WGS) entry which is preliminary data.</text>
</comment>
<protein>
    <submittedName>
        <fullName evidence="2">Uncharacterized protein</fullName>
    </submittedName>
</protein>
<dbReference type="AlphaFoldDB" id="A0A4V1R204"/>
<dbReference type="EMBL" id="SDPM01000009">
    <property type="protein sequence ID" value="RXZ85466.1"/>
    <property type="molecule type" value="Genomic_DNA"/>
</dbReference>
<evidence type="ECO:0000313" key="2">
    <source>
        <dbReference type="EMBL" id="RXZ85466.1"/>
    </source>
</evidence>
<name>A0A4V1R204_9MICO</name>
<gene>
    <name evidence="1" type="ORF">BJ972_000187</name>
    <name evidence="2" type="ORF">ESP50_14775</name>
</gene>
<keyword evidence="3" id="KW-1185">Reference proteome</keyword>
<evidence type="ECO:0000313" key="3">
    <source>
        <dbReference type="Proteomes" id="UP000292686"/>
    </source>
</evidence>
<reference evidence="1 4" key="2">
    <citation type="submission" date="2020-07" db="EMBL/GenBank/DDBJ databases">
        <title>Sequencing the genomes of 1000 actinobacteria strains.</title>
        <authorList>
            <person name="Klenk H.-P."/>
        </authorList>
    </citation>
    <scope>NUCLEOTIDE SEQUENCE [LARGE SCALE GENOMIC DNA]</scope>
    <source>
        <strain evidence="1 4">DSM 23870</strain>
    </source>
</reference>
<sequence>MSPVPVVNEYSGEQLFDLVNSRLADIIGVHGQWTLVRRTDDDTDEIFHAMLTHQIAAELTHAYLADRSAQRVAAGAEPLALGWTPAPLVVHTDAADREPDIAPVAGFPQTPIHSAA</sequence>
<dbReference type="Proteomes" id="UP000581087">
    <property type="component" value="Unassembled WGS sequence"/>
</dbReference>
<proteinExistence type="predicted"/>
<dbReference type="RefSeq" id="WP_129176534.1">
    <property type="nucleotide sequence ID" value="NZ_JACCBI010000001.1"/>
</dbReference>
<evidence type="ECO:0000313" key="4">
    <source>
        <dbReference type="Proteomes" id="UP000581087"/>
    </source>
</evidence>
<dbReference type="OrthoDB" id="5125852at2"/>
<dbReference type="Proteomes" id="UP000292686">
    <property type="component" value="Unassembled WGS sequence"/>
</dbReference>
<organism evidence="2 3">
    <name type="scientific">Agromyces atrinae</name>
    <dbReference type="NCBI Taxonomy" id="592376"/>
    <lineage>
        <taxon>Bacteria</taxon>
        <taxon>Bacillati</taxon>
        <taxon>Actinomycetota</taxon>
        <taxon>Actinomycetes</taxon>
        <taxon>Micrococcales</taxon>
        <taxon>Microbacteriaceae</taxon>
        <taxon>Agromyces</taxon>
    </lineage>
</organism>
<accession>A0A4V1R204</accession>
<dbReference type="EMBL" id="JACCBI010000001">
    <property type="protein sequence ID" value="NYD65668.1"/>
    <property type="molecule type" value="Genomic_DNA"/>
</dbReference>
<reference evidence="2 3" key="1">
    <citation type="submission" date="2019-01" db="EMBL/GenBank/DDBJ databases">
        <title>Agromyces.</title>
        <authorList>
            <person name="Li J."/>
        </authorList>
    </citation>
    <scope>NUCLEOTIDE SEQUENCE [LARGE SCALE GENOMIC DNA]</scope>
    <source>
        <strain evidence="2 3">DSM 23870</strain>
    </source>
</reference>
<evidence type="ECO:0000313" key="1">
    <source>
        <dbReference type="EMBL" id="NYD65668.1"/>
    </source>
</evidence>